<evidence type="ECO:0000313" key="3">
    <source>
        <dbReference type="Proteomes" id="UP000242818"/>
    </source>
</evidence>
<reference evidence="2 3" key="1">
    <citation type="submission" date="2016-08" db="EMBL/GenBank/DDBJ databases">
        <authorList>
            <person name="Seilhamer J.J."/>
        </authorList>
    </citation>
    <scope>NUCLEOTIDE SEQUENCE [LARGE SCALE GENOMIC DNA]</scope>
    <source>
        <strain evidence="2 3">A37T2</strain>
    </source>
</reference>
<dbReference type="Proteomes" id="UP000242818">
    <property type="component" value="Unassembled WGS sequence"/>
</dbReference>
<protein>
    <submittedName>
        <fullName evidence="2">Uncharacterized protein</fullName>
    </submittedName>
</protein>
<name>A0A1C4CS29_9BACT</name>
<organism evidence="2 3">
    <name type="scientific">Chitinophaga costaii</name>
    <dbReference type="NCBI Taxonomy" id="1335309"/>
    <lineage>
        <taxon>Bacteria</taxon>
        <taxon>Pseudomonadati</taxon>
        <taxon>Bacteroidota</taxon>
        <taxon>Chitinophagia</taxon>
        <taxon>Chitinophagales</taxon>
        <taxon>Chitinophagaceae</taxon>
        <taxon>Chitinophaga</taxon>
    </lineage>
</organism>
<dbReference type="OrthoDB" id="1218225at2"/>
<accession>A0A1C4CS29</accession>
<keyword evidence="3" id="KW-1185">Reference proteome</keyword>
<dbReference type="AlphaFoldDB" id="A0A1C4CS29"/>
<evidence type="ECO:0000313" key="2">
    <source>
        <dbReference type="EMBL" id="SCC21843.1"/>
    </source>
</evidence>
<proteinExistence type="predicted"/>
<dbReference type="RefSeq" id="WP_123891718.1">
    <property type="nucleotide sequence ID" value="NZ_FMAR01000004.1"/>
</dbReference>
<sequence>MLYVTLNDKAHQVYFYQKRGGSEKGAQIASFKIPQSLADEIVANGVPQAQGKAKPGRPQISDPTRSNSAYGLPKTYIDKLRQQAISGTGKTETLNQ</sequence>
<evidence type="ECO:0000256" key="1">
    <source>
        <dbReference type="SAM" id="MobiDB-lite"/>
    </source>
</evidence>
<dbReference type="EMBL" id="FMAR01000004">
    <property type="protein sequence ID" value="SCC21843.1"/>
    <property type="molecule type" value="Genomic_DNA"/>
</dbReference>
<feature type="region of interest" description="Disordered" evidence="1">
    <location>
        <begin position="47"/>
        <end position="72"/>
    </location>
</feature>
<gene>
    <name evidence="2" type="ORF">GA0116948_104265</name>
</gene>
<dbReference type="STRING" id="1335309.GA0116948_104265"/>